<keyword evidence="3" id="KW-0479">Metal-binding</keyword>
<dbReference type="CDD" id="cd11375">
    <property type="entry name" value="Peptidase_M54"/>
    <property type="match status" value="1"/>
</dbReference>
<evidence type="ECO:0000256" key="6">
    <source>
        <dbReference type="ARBA" id="ARBA00023049"/>
    </source>
</evidence>
<keyword evidence="2 7" id="KW-0645">Protease</keyword>
<keyword evidence="6 7" id="KW-0482">Metalloprotease</keyword>
<dbReference type="GO" id="GO:0046872">
    <property type="term" value="F:metal ion binding"/>
    <property type="evidence" value="ECO:0007669"/>
    <property type="project" value="UniProtKB-KW"/>
</dbReference>
<dbReference type="InterPro" id="IPR024079">
    <property type="entry name" value="MetalloPept_cat_dom_sf"/>
</dbReference>
<dbReference type="PANTHER" id="PTHR15910">
    <property type="entry name" value="ARCHAEMETZINCIN"/>
    <property type="match status" value="1"/>
</dbReference>
<proteinExistence type="predicted"/>
<dbReference type="RefSeq" id="WP_131557370.1">
    <property type="nucleotide sequence ID" value="NZ_SJSN01000005.1"/>
</dbReference>
<dbReference type="InterPro" id="IPR012962">
    <property type="entry name" value="Pept_M54_archaemetzincn"/>
</dbReference>
<dbReference type="Pfam" id="PF07998">
    <property type="entry name" value="Peptidase_M54"/>
    <property type="match status" value="1"/>
</dbReference>
<comment type="cofactor">
    <cofactor evidence="1">
        <name>Zn(2+)</name>
        <dbReference type="ChEBI" id="CHEBI:29105"/>
    </cofactor>
</comment>
<evidence type="ECO:0000256" key="4">
    <source>
        <dbReference type="ARBA" id="ARBA00022801"/>
    </source>
</evidence>
<evidence type="ECO:0000313" key="8">
    <source>
        <dbReference type="Proteomes" id="UP000291485"/>
    </source>
</evidence>
<accession>A0A4R0P4P6</accession>
<gene>
    <name evidence="7" type="ORF">EZ449_07620</name>
</gene>
<evidence type="ECO:0000313" key="7">
    <source>
        <dbReference type="EMBL" id="TCD10749.1"/>
    </source>
</evidence>
<dbReference type="EMBL" id="SJSN01000005">
    <property type="protein sequence ID" value="TCD10749.1"/>
    <property type="molecule type" value="Genomic_DNA"/>
</dbReference>
<keyword evidence="5" id="KW-0862">Zinc</keyword>
<dbReference type="PANTHER" id="PTHR15910:SF1">
    <property type="entry name" value="ARCHAEMETZINCIN-2"/>
    <property type="match status" value="1"/>
</dbReference>
<dbReference type="GO" id="GO:0006508">
    <property type="term" value="P:proteolysis"/>
    <property type="evidence" value="ECO:0007669"/>
    <property type="project" value="UniProtKB-KW"/>
</dbReference>
<sequence length="295" mass="34006">MRSYFIIDLKIIIYSIFLLSILHSCSTDKKSYFKTIAKNDLPLQMPKRGEWRYNHNETPQTLEDFVNAKPLTPNQQQKIIYLKPIGNFSPLQLKQIEYTRSYMALFFQLKTVILDKVGNVVIPKNARRIGPENHEQLFAPYVRDSVVMLNKPAGGIVIMGITEMDLYPDKKWNFVFGLASYQKGVAVSSTFRLQHGPLSERNYRLSSTRLLKVSAHEIGHMFGLSHCLYAQCLMNGTNSMKETDKSILRLCSHCQRKLNSTLKYNNENRLAQLIAFSRENKMITELSMLNADLNE</sequence>
<evidence type="ECO:0000256" key="3">
    <source>
        <dbReference type="ARBA" id="ARBA00022723"/>
    </source>
</evidence>
<keyword evidence="4" id="KW-0378">Hydrolase</keyword>
<protein>
    <submittedName>
        <fullName evidence="7">Matrixin family metalloprotease</fullName>
    </submittedName>
</protein>
<evidence type="ECO:0000256" key="2">
    <source>
        <dbReference type="ARBA" id="ARBA00022670"/>
    </source>
</evidence>
<keyword evidence="8" id="KW-1185">Reference proteome</keyword>
<dbReference type="Proteomes" id="UP000291485">
    <property type="component" value="Unassembled WGS sequence"/>
</dbReference>
<name>A0A4R0P4P6_9SPHI</name>
<dbReference type="OrthoDB" id="9784246at2"/>
<reference evidence="7 8" key="1">
    <citation type="submission" date="2019-02" db="EMBL/GenBank/DDBJ databases">
        <title>Pedobacter sp. RP-3-11 sp. nov., isolated from Arctic soil.</title>
        <authorList>
            <person name="Dahal R.H."/>
        </authorList>
    </citation>
    <scope>NUCLEOTIDE SEQUENCE [LARGE SCALE GENOMIC DNA]</scope>
    <source>
        <strain evidence="7 8">RP-3-11</strain>
    </source>
</reference>
<dbReference type="Gene3D" id="3.40.390.10">
    <property type="entry name" value="Collagenase (Catalytic Domain)"/>
    <property type="match status" value="1"/>
</dbReference>
<dbReference type="SUPFAM" id="SSF55486">
    <property type="entry name" value="Metalloproteases ('zincins'), catalytic domain"/>
    <property type="match status" value="1"/>
</dbReference>
<evidence type="ECO:0000256" key="5">
    <source>
        <dbReference type="ARBA" id="ARBA00022833"/>
    </source>
</evidence>
<evidence type="ECO:0000256" key="1">
    <source>
        <dbReference type="ARBA" id="ARBA00001947"/>
    </source>
</evidence>
<comment type="caution">
    <text evidence="7">The sequence shown here is derived from an EMBL/GenBank/DDBJ whole genome shotgun (WGS) entry which is preliminary data.</text>
</comment>
<organism evidence="7 8">
    <name type="scientific">Pedobacter frigidisoli</name>
    <dbReference type="NCBI Taxonomy" id="2530455"/>
    <lineage>
        <taxon>Bacteria</taxon>
        <taxon>Pseudomonadati</taxon>
        <taxon>Bacteroidota</taxon>
        <taxon>Sphingobacteriia</taxon>
        <taxon>Sphingobacteriales</taxon>
        <taxon>Sphingobacteriaceae</taxon>
        <taxon>Pedobacter</taxon>
    </lineage>
</organism>
<dbReference type="AlphaFoldDB" id="A0A4R0P4P6"/>
<dbReference type="GO" id="GO:0008237">
    <property type="term" value="F:metallopeptidase activity"/>
    <property type="evidence" value="ECO:0007669"/>
    <property type="project" value="UniProtKB-KW"/>
</dbReference>